<feature type="signal peptide" evidence="1">
    <location>
        <begin position="1"/>
        <end position="27"/>
    </location>
</feature>
<accession>A0A1G8WQ56</accession>
<proteinExistence type="predicted"/>
<evidence type="ECO:0000313" key="3">
    <source>
        <dbReference type="Proteomes" id="UP000198894"/>
    </source>
</evidence>
<keyword evidence="1" id="KW-0732">Signal</keyword>
<organism evidence="2 3">
    <name type="scientific">Mesorhizobium muleiense</name>
    <dbReference type="NCBI Taxonomy" id="1004279"/>
    <lineage>
        <taxon>Bacteria</taxon>
        <taxon>Pseudomonadati</taxon>
        <taxon>Pseudomonadota</taxon>
        <taxon>Alphaproteobacteria</taxon>
        <taxon>Hyphomicrobiales</taxon>
        <taxon>Phyllobacteriaceae</taxon>
        <taxon>Mesorhizobium</taxon>
    </lineage>
</organism>
<keyword evidence="3" id="KW-1185">Reference proteome</keyword>
<reference evidence="3" key="1">
    <citation type="submission" date="2016-10" db="EMBL/GenBank/DDBJ databases">
        <authorList>
            <person name="Varghese N."/>
            <person name="Submissions S."/>
        </authorList>
    </citation>
    <scope>NUCLEOTIDE SEQUENCE [LARGE SCALE GENOMIC DNA]</scope>
    <source>
        <strain evidence="3">CGMCC 1.11022</strain>
    </source>
</reference>
<dbReference type="Proteomes" id="UP000198894">
    <property type="component" value="Unassembled WGS sequence"/>
</dbReference>
<dbReference type="RefSeq" id="WP_091595020.1">
    <property type="nucleotide sequence ID" value="NZ_FNEE01000009.1"/>
</dbReference>
<dbReference type="Pfam" id="PF19649">
    <property type="entry name" value="DUF6152"/>
    <property type="match status" value="1"/>
</dbReference>
<evidence type="ECO:0008006" key="4">
    <source>
        <dbReference type="Google" id="ProtNLM"/>
    </source>
</evidence>
<evidence type="ECO:0000313" key="2">
    <source>
        <dbReference type="EMBL" id="SDJ80502.1"/>
    </source>
</evidence>
<evidence type="ECO:0000256" key="1">
    <source>
        <dbReference type="SAM" id="SignalP"/>
    </source>
</evidence>
<dbReference type="InterPro" id="IPR046150">
    <property type="entry name" value="DUF6152"/>
</dbReference>
<name>A0A1G8WQ56_9HYPH</name>
<dbReference type="EMBL" id="FNEE01000009">
    <property type="protein sequence ID" value="SDJ80502.1"/>
    <property type="molecule type" value="Genomic_DNA"/>
</dbReference>
<feature type="chain" id="PRO_5011770223" description="DUF5666 domain-containing protein" evidence="1">
    <location>
        <begin position="28"/>
        <end position="129"/>
    </location>
</feature>
<gene>
    <name evidence="2" type="ORF">SAMN05428953_10958</name>
</gene>
<dbReference type="AlphaFoldDB" id="A0A1G8WQ56"/>
<sequence length="129" mass="13951">MQSPFNGIRSVTLAAAVILAAGTAAYAHHGWSWTQDGFFELRGKITAIYIGNPHATLDVDADGEAWRVDLAPPSRTIAAGFTEEVAKVGDEVTAIGHRSRDETEKWMKAARVIVNGKAYDVYPDRVPPA</sequence>
<protein>
    <recommendedName>
        <fullName evidence="4">DUF5666 domain-containing protein</fullName>
    </recommendedName>
</protein>